<dbReference type="InterPro" id="IPR003593">
    <property type="entry name" value="AAA+_ATPase"/>
</dbReference>
<dbReference type="GO" id="GO:0016887">
    <property type="term" value="F:ATP hydrolysis activity"/>
    <property type="evidence" value="ECO:0007669"/>
    <property type="project" value="InterPro"/>
</dbReference>
<dbReference type="OrthoDB" id="6500128at2759"/>
<evidence type="ECO:0000259" key="11">
    <source>
        <dbReference type="PROSITE" id="PS50929"/>
    </source>
</evidence>
<evidence type="ECO:0000256" key="5">
    <source>
        <dbReference type="ARBA" id="ARBA00022840"/>
    </source>
</evidence>
<keyword evidence="13" id="KW-1185">Reference proteome</keyword>
<dbReference type="Proteomes" id="UP000759537">
    <property type="component" value="Unassembled WGS sequence"/>
</dbReference>
<dbReference type="GO" id="GO:0090374">
    <property type="term" value="P:oligopeptide export from mitochondrion"/>
    <property type="evidence" value="ECO:0007669"/>
    <property type="project" value="TreeGrafter"/>
</dbReference>
<evidence type="ECO:0000256" key="7">
    <source>
        <dbReference type="ARBA" id="ARBA00023136"/>
    </source>
</evidence>
<evidence type="ECO:0000256" key="3">
    <source>
        <dbReference type="ARBA" id="ARBA00022692"/>
    </source>
</evidence>
<evidence type="ECO:0000256" key="1">
    <source>
        <dbReference type="ARBA" id="ARBA00004141"/>
    </source>
</evidence>
<dbReference type="GO" id="GO:0015421">
    <property type="term" value="F:ABC-type oligopeptide transporter activity"/>
    <property type="evidence" value="ECO:0007669"/>
    <property type="project" value="TreeGrafter"/>
</dbReference>
<evidence type="ECO:0000256" key="9">
    <source>
        <dbReference type="SAM" id="Phobius"/>
    </source>
</evidence>
<feature type="transmembrane region" description="Helical" evidence="9">
    <location>
        <begin position="249"/>
        <end position="266"/>
    </location>
</feature>
<dbReference type="Gene3D" id="3.40.50.300">
    <property type="entry name" value="P-loop containing nucleotide triphosphate hydrolases"/>
    <property type="match status" value="1"/>
</dbReference>
<keyword evidence="4" id="KW-0547">Nucleotide-binding</keyword>
<dbReference type="GO" id="GO:0005743">
    <property type="term" value="C:mitochondrial inner membrane"/>
    <property type="evidence" value="ECO:0007669"/>
    <property type="project" value="TreeGrafter"/>
</dbReference>
<feature type="compositionally biased region" description="Pro residues" evidence="8">
    <location>
        <begin position="73"/>
        <end position="86"/>
    </location>
</feature>
<dbReference type="Pfam" id="PF00005">
    <property type="entry name" value="ABC_tran"/>
    <property type="match status" value="1"/>
</dbReference>
<feature type="transmembrane region" description="Helical" evidence="9">
    <location>
        <begin position="168"/>
        <end position="192"/>
    </location>
</feature>
<feature type="transmembrane region" description="Helical" evidence="9">
    <location>
        <begin position="272"/>
        <end position="291"/>
    </location>
</feature>
<feature type="domain" description="ABC transmembrane type-1" evidence="11">
    <location>
        <begin position="128"/>
        <end position="413"/>
    </location>
</feature>
<dbReference type="PANTHER" id="PTHR43394:SF1">
    <property type="entry name" value="ATP-BINDING CASSETTE SUB-FAMILY B MEMBER 10, MITOCHONDRIAL"/>
    <property type="match status" value="1"/>
</dbReference>
<dbReference type="Pfam" id="PF00664">
    <property type="entry name" value="ABC_membrane"/>
    <property type="match status" value="1"/>
</dbReference>
<dbReference type="GO" id="GO:0005524">
    <property type="term" value="F:ATP binding"/>
    <property type="evidence" value="ECO:0007669"/>
    <property type="project" value="UniProtKB-KW"/>
</dbReference>
<comment type="subcellular location">
    <subcellularLocation>
        <location evidence="1">Membrane</location>
        <topology evidence="1">Multi-pass membrane protein</topology>
    </subcellularLocation>
</comment>
<evidence type="ECO:0000256" key="2">
    <source>
        <dbReference type="ARBA" id="ARBA00005580"/>
    </source>
</evidence>
<dbReference type="EMBL" id="WHVB01000020">
    <property type="protein sequence ID" value="KAF8472405.1"/>
    <property type="molecule type" value="Genomic_DNA"/>
</dbReference>
<dbReference type="InterPro" id="IPR039421">
    <property type="entry name" value="Type_1_exporter"/>
</dbReference>
<dbReference type="FunFam" id="3.40.50.300:FF:000218">
    <property type="entry name" value="Multidrug ABC transporter ATP-binding protein"/>
    <property type="match status" value="1"/>
</dbReference>
<evidence type="ECO:0000256" key="4">
    <source>
        <dbReference type="ARBA" id="ARBA00022741"/>
    </source>
</evidence>
<dbReference type="InterPro" id="IPR017871">
    <property type="entry name" value="ABC_transporter-like_CS"/>
</dbReference>
<dbReference type="Gene3D" id="1.20.1560.10">
    <property type="entry name" value="ABC transporter type 1, transmembrane domain"/>
    <property type="match status" value="1"/>
</dbReference>
<evidence type="ECO:0000256" key="8">
    <source>
        <dbReference type="SAM" id="MobiDB-lite"/>
    </source>
</evidence>
<feature type="region of interest" description="Disordered" evidence="8">
    <location>
        <begin position="58"/>
        <end position="87"/>
    </location>
</feature>
<keyword evidence="3 9" id="KW-0812">Transmembrane</keyword>
<dbReference type="InterPro" id="IPR003439">
    <property type="entry name" value="ABC_transporter-like_ATP-bd"/>
</dbReference>
<comment type="similarity">
    <text evidence="2">Belongs to the ABC transporter superfamily. ABCB family. Mitochondrial peptide exporter (TC 3.A.1.212) subfamily.</text>
</comment>
<dbReference type="SUPFAM" id="SSF52540">
    <property type="entry name" value="P-loop containing nucleoside triphosphate hydrolases"/>
    <property type="match status" value="1"/>
</dbReference>
<protein>
    <submittedName>
        <fullName evidence="12">P-loop containing nucleoside triphosphate hydrolase protein</fullName>
    </submittedName>
</protein>
<dbReference type="CDD" id="cd18573">
    <property type="entry name" value="ABC_6TM_ABCB10_like"/>
    <property type="match status" value="1"/>
</dbReference>
<dbReference type="PROSITE" id="PS00211">
    <property type="entry name" value="ABC_TRANSPORTER_1"/>
    <property type="match status" value="1"/>
</dbReference>
<accession>A0A9P5K0Q6</accession>
<name>A0A9P5K0Q6_9AGAM</name>
<keyword evidence="5" id="KW-0067">ATP-binding</keyword>
<feature type="transmembrane region" description="Helical" evidence="9">
    <location>
        <begin position="127"/>
        <end position="148"/>
    </location>
</feature>
<reference evidence="12" key="2">
    <citation type="journal article" date="2020" name="Nat. Commun.">
        <title>Large-scale genome sequencing of mycorrhizal fungi provides insights into the early evolution of symbiotic traits.</title>
        <authorList>
            <person name="Miyauchi S."/>
            <person name="Kiss E."/>
            <person name="Kuo A."/>
            <person name="Drula E."/>
            <person name="Kohler A."/>
            <person name="Sanchez-Garcia M."/>
            <person name="Morin E."/>
            <person name="Andreopoulos B."/>
            <person name="Barry K.W."/>
            <person name="Bonito G."/>
            <person name="Buee M."/>
            <person name="Carver A."/>
            <person name="Chen C."/>
            <person name="Cichocki N."/>
            <person name="Clum A."/>
            <person name="Culley D."/>
            <person name="Crous P.W."/>
            <person name="Fauchery L."/>
            <person name="Girlanda M."/>
            <person name="Hayes R.D."/>
            <person name="Keri Z."/>
            <person name="LaButti K."/>
            <person name="Lipzen A."/>
            <person name="Lombard V."/>
            <person name="Magnuson J."/>
            <person name="Maillard F."/>
            <person name="Murat C."/>
            <person name="Nolan M."/>
            <person name="Ohm R.A."/>
            <person name="Pangilinan J."/>
            <person name="Pereira M.F."/>
            <person name="Perotto S."/>
            <person name="Peter M."/>
            <person name="Pfister S."/>
            <person name="Riley R."/>
            <person name="Sitrit Y."/>
            <person name="Stielow J.B."/>
            <person name="Szollosi G."/>
            <person name="Zifcakova L."/>
            <person name="Stursova M."/>
            <person name="Spatafora J.W."/>
            <person name="Tedersoo L."/>
            <person name="Vaario L.M."/>
            <person name="Yamada A."/>
            <person name="Yan M."/>
            <person name="Wang P."/>
            <person name="Xu J."/>
            <person name="Bruns T."/>
            <person name="Baldrian P."/>
            <person name="Vilgalys R."/>
            <person name="Dunand C."/>
            <person name="Henrissat B."/>
            <person name="Grigoriev I.V."/>
            <person name="Hibbett D."/>
            <person name="Nagy L.G."/>
            <person name="Martin F.M."/>
        </authorList>
    </citation>
    <scope>NUCLEOTIDE SEQUENCE</scope>
    <source>
        <strain evidence="12">Prilba</strain>
    </source>
</reference>
<evidence type="ECO:0000256" key="6">
    <source>
        <dbReference type="ARBA" id="ARBA00022989"/>
    </source>
</evidence>
<dbReference type="AlphaFoldDB" id="A0A9P5K0Q6"/>
<feature type="transmembrane region" description="Helical" evidence="9">
    <location>
        <begin position="390"/>
        <end position="411"/>
    </location>
</feature>
<dbReference type="SUPFAM" id="SSF90123">
    <property type="entry name" value="ABC transporter transmembrane region"/>
    <property type="match status" value="1"/>
</dbReference>
<reference evidence="12" key="1">
    <citation type="submission" date="2019-10" db="EMBL/GenBank/DDBJ databases">
        <authorList>
            <consortium name="DOE Joint Genome Institute"/>
            <person name="Kuo A."/>
            <person name="Miyauchi S."/>
            <person name="Kiss E."/>
            <person name="Drula E."/>
            <person name="Kohler A."/>
            <person name="Sanchez-Garcia M."/>
            <person name="Andreopoulos B."/>
            <person name="Barry K.W."/>
            <person name="Bonito G."/>
            <person name="Buee M."/>
            <person name="Carver A."/>
            <person name="Chen C."/>
            <person name="Cichocki N."/>
            <person name="Clum A."/>
            <person name="Culley D."/>
            <person name="Crous P.W."/>
            <person name="Fauchery L."/>
            <person name="Girlanda M."/>
            <person name="Hayes R."/>
            <person name="Keri Z."/>
            <person name="LaButti K."/>
            <person name="Lipzen A."/>
            <person name="Lombard V."/>
            <person name="Magnuson J."/>
            <person name="Maillard F."/>
            <person name="Morin E."/>
            <person name="Murat C."/>
            <person name="Nolan M."/>
            <person name="Ohm R."/>
            <person name="Pangilinan J."/>
            <person name="Pereira M."/>
            <person name="Perotto S."/>
            <person name="Peter M."/>
            <person name="Riley R."/>
            <person name="Sitrit Y."/>
            <person name="Stielow B."/>
            <person name="Szollosi G."/>
            <person name="Zifcakova L."/>
            <person name="Stursova M."/>
            <person name="Spatafora J.W."/>
            <person name="Tedersoo L."/>
            <person name="Vaario L.-M."/>
            <person name="Yamada A."/>
            <person name="Yan M."/>
            <person name="Wang P."/>
            <person name="Xu J."/>
            <person name="Bruns T."/>
            <person name="Baldrian P."/>
            <person name="Vilgalys R."/>
            <person name="Henrissat B."/>
            <person name="Grigoriev I.V."/>
            <person name="Hibbett D."/>
            <person name="Nagy L.G."/>
            <person name="Martin F.M."/>
        </authorList>
    </citation>
    <scope>NUCLEOTIDE SEQUENCE</scope>
    <source>
        <strain evidence="12">Prilba</strain>
    </source>
</reference>
<dbReference type="PROSITE" id="PS50893">
    <property type="entry name" value="ABC_TRANSPORTER_2"/>
    <property type="match status" value="1"/>
</dbReference>
<comment type="caution">
    <text evidence="12">The sequence shown here is derived from an EMBL/GenBank/DDBJ whole genome shotgun (WGS) entry which is preliminary data.</text>
</comment>
<evidence type="ECO:0000259" key="10">
    <source>
        <dbReference type="PROSITE" id="PS50893"/>
    </source>
</evidence>
<organism evidence="12 13">
    <name type="scientific">Russula ochroleuca</name>
    <dbReference type="NCBI Taxonomy" id="152965"/>
    <lineage>
        <taxon>Eukaryota</taxon>
        <taxon>Fungi</taxon>
        <taxon>Dikarya</taxon>
        <taxon>Basidiomycota</taxon>
        <taxon>Agaricomycotina</taxon>
        <taxon>Agaricomycetes</taxon>
        <taxon>Russulales</taxon>
        <taxon>Russulaceae</taxon>
        <taxon>Russula</taxon>
    </lineage>
</organism>
<keyword evidence="6 9" id="KW-1133">Transmembrane helix</keyword>
<dbReference type="FunFam" id="1.20.1560.10:FF:000085">
    <property type="entry name" value="Probable ATP-binding cassette (ABC) transporter"/>
    <property type="match status" value="1"/>
</dbReference>
<gene>
    <name evidence="12" type="ORF">DFH94DRAFT_766758</name>
</gene>
<feature type="transmembrane region" description="Helical" evidence="9">
    <location>
        <begin position="348"/>
        <end position="370"/>
    </location>
</feature>
<proteinExistence type="inferred from homology"/>
<keyword evidence="12" id="KW-0378">Hydrolase</keyword>
<dbReference type="PROSITE" id="PS50929">
    <property type="entry name" value="ABC_TM1F"/>
    <property type="match status" value="1"/>
</dbReference>
<keyword evidence="7 9" id="KW-0472">Membrane</keyword>
<dbReference type="SMART" id="SM00382">
    <property type="entry name" value="AAA"/>
    <property type="match status" value="1"/>
</dbReference>
<dbReference type="PANTHER" id="PTHR43394">
    <property type="entry name" value="ATP-DEPENDENT PERMEASE MDL1, MITOCHONDRIAL"/>
    <property type="match status" value="1"/>
</dbReference>
<sequence length="705" mass="76287">MFSLHLRRLVAAPAHSFTARGRGRALSDRLTFAHPSTSRRYPPYPPFLLTQRRSFVASSTPRAPPLNSQPSSPTSPTPSSLPPPPTNRSILSRLLPASLLSDAGGTSSTSASFRKIVALARPERRPLLTAIGLLLVSSSVSLSIPFTVGKLIDYFTSPNPTIPYGITLTQAALGILLVFTIGGACNAGRAFLIRMSGQRIVARLRERTYAATLRQEVEFVERGEGDALSRLSVDSSIVGESITQNLSDGLRAVVMSFAGLGAMMYISSHLTFLMLAIVPPISLGAVFYGRYLKRLSNKTQEALGDMSKVAQEALAALRTVQVFNAAPYEEKKFSGRVERILTLARREAIASGIFYGSTGWSGNLALLTLLGYGGSLVSSGQISVGELTSLLMYTLYVGSGLQMLTSFFSSIMRGIGAGTRIFELLDRTPAVQPGEGVVLAPARFGPIRFENVTFSYPTRRGVNVLEDFDLEVNVGENVAVVGKSGGGKSSIHSLLLRYYDPVRGKITYDGQDIREFTPESWRNIIGVVPQDPVLFTGTIASNISYGNENAPREQIEAAARNANCEFIWGLPDGFDTQIGRLSLSGGQRQRLAIARALLKNPAILALDEATSSLDASAERRVNDAIDKILRSRQTTCLFVAHRLSTIARAERIVVLEDGHITETGTYRELVQRESSRFRKLMAAQLNAGGEERGPTIAVPDIDSSI</sequence>
<dbReference type="InterPro" id="IPR036640">
    <property type="entry name" value="ABC1_TM_sf"/>
</dbReference>
<evidence type="ECO:0000313" key="12">
    <source>
        <dbReference type="EMBL" id="KAF8472405.1"/>
    </source>
</evidence>
<feature type="domain" description="ABC transporter" evidence="10">
    <location>
        <begin position="447"/>
        <end position="682"/>
    </location>
</feature>
<dbReference type="InterPro" id="IPR011527">
    <property type="entry name" value="ABC1_TM_dom"/>
</dbReference>
<dbReference type="InterPro" id="IPR027417">
    <property type="entry name" value="P-loop_NTPase"/>
</dbReference>
<evidence type="ECO:0000313" key="13">
    <source>
        <dbReference type="Proteomes" id="UP000759537"/>
    </source>
</evidence>